<evidence type="ECO:0000256" key="4">
    <source>
        <dbReference type="ARBA" id="ARBA00022692"/>
    </source>
</evidence>
<protein>
    <submittedName>
        <fullName evidence="9">ABC transporter, permease protein 1 (Cluster 1, maltose/g3p/polyamine/iron)</fullName>
    </submittedName>
</protein>
<dbReference type="InterPro" id="IPR051393">
    <property type="entry name" value="ABC_transporter_permease"/>
</dbReference>
<comment type="subcellular location">
    <subcellularLocation>
        <location evidence="1 7">Cell membrane</location>
        <topology evidence="1 7">Multi-pass membrane protein</topology>
    </subcellularLocation>
</comment>
<keyword evidence="4 7" id="KW-0812">Transmembrane</keyword>
<comment type="similarity">
    <text evidence="7">Belongs to the binding-protein-dependent transport system permease family.</text>
</comment>
<evidence type="ECO:0000256" key="3">
    <source>
        <dbReference type="ARBA" id="ARBA00022475"/>
    </source>
</evidence>
<feature type="domain" description="ABC transmembrane type-1" evidence="8">
    <location>
        <begin position="85"/>
        <end position="300"/>
    </location>
</feature>
<dbReference type="InterPro" id="IPR035906">
    <property type="entry name" value="MetI-like_sf"/>
</dbReference>
<evidence type="ECO:0000256" key="1">
    <source>
        <dbReference type="ARBA" id="ARBA00004651"/>
    </source>
</evidence>
<gene>
    <name evidence="9" type="ORF">AVDCRST_MAG19-5</name>
</gene>
<dbReference type="AlphaFoldDB" id="A0A6J4U9H3"/>
<dbReference type="PROSITE" id="PS50928">
    <property type="entry name" value="ABC_TM1"/>
    <property type="match status" value="1"/>
</dbReference>
<proteinExistence type="inferred from homology"/>
<evidence type="ECO:0000256" key="5">
    <source>
        <dbReference type="ARBA" id="ARBA00022989"/>
    </source>
</evidence>
<keyword evidence="6 7" id="KW-0472">Membrane</keyword>
<keyword evidence="5 7" id="KW-1133">Transmembrane helix</keyword>
<organism evidence="9">
    <name type="scientific">uncultured Thermomicrobiales bacterium</name>
    <dbReference type="NCBI Taxonomy" id="1645740"/>
    <lineage>
        <taxon>Bacteria</taxon>
        <taxon>Pseudomonadati</taxon>
        <taxon>Thermomicrobiota</taxon>
        <taxon>Thermomicrobia</taxon>
        <taxon>Thermomicrobiales</taxon>
        <taxon>environmental samples</taxon>
    </lineage>
</organism>
<dbReference type="GO" id="GO:0005886">
    <property type="term" value="C:plasma membrane"/>
    <property type="evidence" value="ECO:0007669"/>
    <property type="project" value="UniProtKB-SubCell"/>
</dbReference>
<feature type="transmembrane region" description="Helical" evidence="7">
    <location>
        <begin position="279"/>
        <end position="299"/>
    </location>
</feature>
<dbReference type="Gene3D" id="1.10.3720.10">
    <property type="entry name" value="MetI-like"/>
    <property type="match status" value="1"/>
</dbReference>
<dbReference type="PANTHER" id="PTHR30193:SF1">
    <property type="entry name" value="ABC TRANSPORTER PERMEASE PROTEIN YESP-RELATED"/>
    <property type="match status" value="1"/>
</dbReference>
<feature type="transmembrane region" description="Helical" evidence="7">
    <location>
        <begin position="25"/>
        <end position="52"/>
    </location>
</feature>
<keyword evidence="3" id="KW-1003">Cell membrane</keyword>
<sequence>MAGLPIARPIPAGAAKRRRISDEALAGWISISPWLLGFVVFTGVPLLASLYFSFTKYDVIRSPEWVGLDNYRRLLTNDRLFPLALRNTFTYALMAVPLDVATSLGAALLLNQARRWQGVFRTIYYLPAITPAVATSYLFIWILNPNAGLLNRGLRFLHLPAPQWTVDPFWIKPTIVISQLWVLGGSMIILLAALKQVPAPLYEAAWLDGAGRWRRFKDVTLPMISGVLFFVATVGTINALQVFTQGYVMFDKNGGPEQSALFIVMYLYNRAFGTGTFQMGYAAAIAWILFVIVVAITVFQFRLSKRWVYYESGDER</sequence>
<feature type="transmembrane region" description="Helical" evidence="7">
    <location>
        <begin position="221"/>
        <end position="243"/>
    </location>
</feature>
<evidence type="ECO:0000259" key="8">
    <source>
        <dbReference type="PROSITE" id="PS50928"/>
    </source>
</evidence>
<dbReference type="InterPro" id="IPR000515">
    <property type="entry name" value="MetI-like"/>
</dbReference>
<dbReference type="SUPFAM" id="SSF161098">
    <property type="entry name" value="MetI-like"/>
    <property type="match status" value="1"/>
</dbReference>
<evidence type="ECO:0000256" key="7">
    <source>
        <dbReference type="RuleBase" id="RU363032"/>
    </source>
</evidence>
<evidence type="ECO:0000256" key="2">
    <source>
        <dbReference type="ARBA" id="ARBA00022448"/>
    </source>
</evidence>
<feature type="transmembrane region" description="Helical" evidence="7">
    <location>
        <begin position="169"/>
        <end position="194"/>
    </location>
</feature>
<dbReference type="Pfam" id="PF00528">
    <property type="entry name" value="BPD_transp_1"/>
    <property type="match status" value="1"/>
</dbReference>
<reference evidence="9" key="1">
    <citation type="submission" date="2020-02" db="EMBL/GenBank/DDBJ databases">
        <authorList>
            <person name="Meier V. D."/>
        </authorList>
    </citation>
    <scope>NUCLEOTIDE SEQUENCE</scope>
    <source>
        <strain evidence="9">AVDCRST_MAG19</strain>
    </source>
</reference>
<name>A0A6J4U9H3_9BACT</name>
<feature type="transmembrane region" description="Helical" evidence="7">
    <location>
        <begin position="122"/>
        <end position="143"/>
    </location>
</feature>
<dbReference type="CDD" id="cd06261">
    <property type="entry name" value="TM_PBP2"/>
    <property type="match status" value="1"/>
</dbReference>
<dbReference type="EMBL" id="CADCWL010000002">
    <property type="protein sequence ID" value="CAA9542516.1"/>
    <property type="molecule type" value="Genomic_DNA"/>
</dbReference>
<evidence type="ECO:0000313" key="9">
    <source>
        <dbReference type="EMBL" id="CAA9542516.1"/>
    </source>
</evidence>
<accession>A0A6J4U9H3</accession>
<dbReference type="PANTHER" id="PTHR30193">
    <property type="entry name" value="ABC TRANSPORTER PERMEASE PROTEIN"/>
    <property type="match status" value="1"/>
</dbReference>
<keyword evidence="2 7" id="KW-0813">Transport</keyword>
<feature type="transmembrane region" description="Helical" evidence="7">
    <location>
        <begin position="89"/>
        <end position="110"/>
    </location>
</feature>
<dbReference type="GO" id="GO:0055085">
    <property type="term" value="P:transmembrane transport"/>
    <property type="evidence" value="ECO:0007669"/>
    <property type="project" value="InterPro"/>
</dbReference>
<evidence type="ECO:0000256" key="6">
    <source>
        <dbReference type="ARBA" id="ARBA00023136"/>
    </source>
</evidence>